<keyword evidence="2" id="KW-1185">Reference proteome</keyword>
<evidence type="ECO:0000313" key="2">
    <source>
        <dbReference type="Proteomes" id="UP000246991"/>
    </source>
</evidence>
<proteinExistence type="predicted"/>
<comment type="caution">
    <text evidence="1">The sequence shown here is derived from an EMBL/GenBank/DDBJ whole genome shotgun (WGS) entry which is preliminary data.</text>
</comment>
<dbReference type="AlphaFoldDB" id="A0A317SJN1"/>
<protein>
    <submittedName>
        <fullName evidence="1">Uncharacterized protein</fullName>
    </submittedName>
</protein>
<dbReference type="OrthoDB" id="6079484at2759"/>
<gene>
    <name evidence="1" type="ORF">C7212DRAFT_38636</name>
</gene>
<dbReference type="Proteomes" id="UP000246991">
    <property type="component" value="Unassembled WGS sequence"/>
</dbReference>
<evidence type="ECO:0000313" key="1">
    <source>
        <dbReference type="EMBL" id="PWW74614.1"/>
    </source>
</evidence>
<organism evidence="1 2">
    <name type="scientific">Tuber magnatum</name>
    <name type="common">white Piedmont truffle</name>
    <dbReference type="NCBI Taxonomy" id="42249"/>
    <lineage>
        <taxon>Eukaryota</taxon>
        <taxon>Fungi</taxon>
        <taxon>Dikarya</taxon>
        <taxon>Ascomycota</taxon>
        <taxon>Pezizomycotina</taxon>
        <taxon>Pezizomycetes</taxon>
        <taxon>Pezizales</taxon>
        <taxon>Tuberaceae</taxon>
        <taxon>Tuber</taxon>
    </lineage>
</organism>
<sequence length="70" mass="7707">MSGSGYYKFRCKNWLTYDCKQWVWVNNSACAECVAAGRDSEGGMGGECEQPPCEIVAPLMESGNLVYAML</sequence>
<feature type="non-terminal residue" evidence="1">
    <location>
        <position position="70"/>
    </location>
</feature>
<name>A0A317SJN1_9PEZI</name>
<accession>A0A317SJN1</accession>
<dbReference type="EMBL" id="PYWC01000058">
    <property type="protein sequence ID" value="PWW74614.1"/>
    <property type="molecule type" value="Genomic_DNA"/>
</dbReference>
<reference evidence="1 2" key="1">
    <citation type="submission" date="2018-03" db="EMBL/GenBank/DDBJ databases">
        <title>Genomes of Pezizomycetes fungi and the evolution of truffles.</title>
        <authorList>
            <person name="Murat C."/>
            <person name="Payen T."/>
            <person name="Noel B."/>
            <person name="Kuo A."/>
            <person name="Martin F.M."/>
        </authorList>
    </citation>
    <scope>NUCLEOTIDE SEQUENCE [LARGE SCALE GENOMIC DNA]</scope>
    <source>
        <strain evidence="1">091103-1</strain>
    </source>
</reference>